<evidence type="ECO:0000259" key="5">
    <source>
        <dbReference type="PROSITE" id="PS50995"/>
    </source>
</evidence>
<feature type="compositionally biased region" description="Low complexity" evidence="4">
    <location>
        <begin position="176"/>
        <end position="186"/>
    </location>
</feature>
<dbReference type="SMART" id="SM00347">
    <property type="entry name" value="HTH_MARR"/>
    <property type="match status" value="1"/>
</dbReference>
<dbReference type="InterPro" id="IPR036388">
    <property type="entry name" value="WH-like_DNA-bd_sf"/>
</dbReference>
<feature type="region of interest" description="Disordered" evidence="4">
    <location>
        <begin position="1"/>
        <end position="25"/>
    </location>
</feature>
<dbReference type="InterPro" id="IPR023187">
    <property type="entry name" value="Tscrpt_reg_MarR-type_CS"/>
</dbReference>
<dbReference type="AlphaFoldDB" id="A0A7X0HBR7"/>
<dbReference type="GO" id="GO:0003677">
    <property type="term" value="F:DNA binding"/>
    <property type="evidence" value="ECO:0007669"/>
    <property type="project" value="UniProtKB-KW"/>
</dbReference>
<evidence type="ECO:0000256" key="2">
    <source>
        <dbReference type="ARBA" id="ARBA00023125"/>
    </source>
</evidence>
<gene>
    <name evidence="6" type="ORF">HNQ79_000994</name>
</gene>
<evidence type="ECO:0000313" key="7">
    <source>
        <dbReference type="Proteomes" id="UP000540423"/>
    </source>
</evidence>
<dbReference type="InterPro" id="IPR000835">
    <property type="entry name" value="HTH_MarR-typ"/>
</dbReference>
<dbReference type="GO" id="GO:0006950">
    <property type="term" value="P:response to stress"/>
    <property type="evidence" value="ECO:0007669"/>
    <property type="project" value="TreeGrafter"/>
</dbReference>
<dbReference type="PANTHER" id="PTHR33164">
    <property type="entry name" value="TRANSCRIPTIONAL REGULATOR, MARR FAMILY"/>
    <property type="match status" value="1"/>
</dbReference>
<evidence type="ECO:0000313" key="6">
    <source>
        <dbReference type="EMBL" id="MBB6434546.1"/>
    </source>
</evidence>
<dbReference type="PROSITE" id="PS01117">
    <property type="entry name" value="HTH_MARR_1"/>
    <property type="match status" value="1"/>
</dbReference>
<dbReference type="Proteomes" id="UP000540423">
    <property type="component" value="Unassembled WGS sequence"/>
</dbReference>
<feature type="region of interest" description="Disordered" evidence="4">
    <location>
        <begin position="176"/>
        <end position="200"/>
    </location>
</feature>
<dbReference type="PROSITE" id="PS50995">
    <property type="entry name" value="HTH_MARR_2"/>
    <property type="match status" value="1"/>
</dbReference>
<keyword evidence="2 6" id="KW-0238">DNA-binding</keyword>
<dbReference type="InterPro" id="IPR039422">
    <property type="entry name" value="MarR/SlyA-like"/>
</dbReference>
<keyword evidence="3" id="KW-0804">Transcription</keyword>
<reference evidence="6 7" key="1">
    <citation type="submission" date="2020-08" db="EMBL/GenBank/DDBJ databases">
        <title>Genomic Encyclopedia of Type Strains, Phase IV (KMG-IV): sequencing the most valuable type-strain genomes for metagenomic binning, comparative biology and taxonomic classification.</title>
        <authorList>
            <person name="Goeker M."/>
        </authorList>
    </citation>
    <scope>NUCLEOTIDE SEQUENCE [LARGE SCALE GENOMIC DNA]</scope>
    <source>
        <strain evidence="6 7">DSM 40141</strain>
    </source>
</reference>
<dbReference type="SUPFAM" id="SSF46785">
    <property type="entry name" value="Winged helix' DNA-binding domain"/>
    <property type="match status" value="1"/>
</dbReference>
<comment type="caution">
    <text evidence="6">The sequence shown here is derived from an EMBL/GenBank/DDBJ whole genome shotgun (WGS) entry which is preliminary data.</text>
</comment>
<evidence type="ECO:0000256" key="1">
    <source>
        <dbReference type="ARBA" id="ARBA00023015"/>
    </source>
</evidence>
<feature type="compositionally biased region" description="Basic and acidic residues" evidence="4">
    <location>
        <begin position="1"/>
        <end position="12"/>
    </location>
</feature>
<name>A0A7X0HBR7_9ACTN</name>
<dbReference type="EMBL" id="JACHEM010000002">
    <property type="protein sequence ID" value="MBB6434546.1"/>
    <property type="molecule type" value="Genomic_DNA"/>
</dbReference>
<dbReference type="Gene3D" id="1.10.10.10">
    <property type="entry name" value="Winged helix-like DNA-binding domain superfamily/Winged helix DNA-binding domain"/>
    <property type="match status" value="1"/>
</dbReference>
<organism evidence="6 7">
    <name type="scientific">Streptomyces candidus</name>
    <dbReference type="NCBI Taxonomy" id="67283"/>
    <lineage>
        <taxon>Bacteria</taxon>
        <taxon>Bacillati</taxon>
        <taxon>Actinomycetota</taxon>
        <taxon>Actinomycetes</taxon>
        <taxon>Kitasatosporales</taxon>
        <taxon>Streptomycetaceae</taxon>
        <taxon>Streptomyces</taxon>
    </lineage>
</organism>
<dbReference type="PANTHER" id="PTHR33164:SF103">
    <property type="entry name" value="REGULATORY PROTEIN MARR"/>
    <property type="match status" value="1"/>
</dbReference>
<keyword evidence="1" id="KW-0805">Transcription regulation</keyword>
<dbReference type="InterPro" id="IPR036390">
    <property type="entry name" value="WH_DNA-bd_sf"/>
</dbReference>
<dbReference type="RefSeq" id="WP_373312462.1">
    <property type="nucleotide sequence ID" value="NZ_BNBN01000002.1"/>
</dbReference>
<feature type="domain" description="HTH marR-type" evidence="5">
    <location>
        <begin position="33"/>
        <end position="165"/>
    </location>
</feature>
<evidence type="ECO:0000256" key="4">
    <source>
        <dbReference type="SAM" id="MobiDB-lite"/>
    </source>
</evidence>
<protein>
    <submittedName>
        <fullName evidence="6">DNA-binding MarR family transcriptional regulator</fullName>
    </submittedName>
</protein>
<keyword evidence="7" id="KW-1185">Reference proteome</keyword>
<feature type="compositionally biased region" description="Low complexity" evidence="4">
    <location>
        <begin position="13"/>
        <end position="25"/>
    </location>
</feature>
<sequence>MNLQDSRRRGEEASGAGAAGGPAEAEGAGSAAAAGVACDVIALLEVLWERGRDAVSAAPVSTSQLRVMHILERDEGINLRTLGKVLGAAPPSVSRLCDRLEALGYVKRTASAVSRREVELRLTVPGRAYLRDLRARREEALVAAVATMSPGAREALVHGLGEFCSAVDAGLAGRAWPPQEEAPAEPAGRREQAARAARSA</sequence>
<accession>A0A7X0HBR7</accession>
<dbReference type="Pfam" id="PF12802">
    <property type="entry name" value="MarR_2"/>
    <property type="match status" value="1"/>
</dbReference>
<dbReference type="GO" id="GO:0003700">
    <property type="term" value="F:DNA-binding transcription factor activity"/>
    <property type="evidence" value="ECO:0007669"/>
    <property type="project" value="InterPro"/>
</dbReference>
<proteinExistence type="predicted"/>
<evidence type="ECO:0000256" key="3">
    <source>
        <dbReference type="ARBA" id="ARBA00023163"/>
    </source>
</evidence>